<evidence type="ECO:0000256" key="8">
    <source>
        <dbReference type="ARBA" id="ARBA00022741"/>
    </source>
</evidence>
<evidence type="ECO:0000256" key="2">
    <source>
        <dbReference type="ARBA" id="ARBA00004651"/>
    </source>
</evidence>
<dbReference type="InterPro" id="IPR036890">
    <property type="entry name" value="HATPase_C_sf"/>
</dbReference>
<evidence type="ECO:0000256" key="4">
    <source>
        <dbReference type="ARBA" id="ARBA00022475"/>
    </source>
</evidence>
<dbReference type="InterPro" id="IPR004358">
    <property type="entry name" value="Sig_transdc_His_kin-like_C"/>
</dbReference>
<dbReference type="EC" id="2.7.13.3" evidence="3"/>
<dbReference type="InterPro" id="IPR003594">
    <property type="entry name" value="HATPase_dom"/>
</dbReference>
<reference evidence="18" key="1">
    <citation type="journal article" date="2019" name="Int. J. Syst. Evol. Microbiol.">
        <title>The Global Catalogue of Microorganisms (GCM) 10K type strain sequencing project: providing services to taxonomists for standard genome sequencing and annotation.</title>
        <authorList>
            <consortium name="The Broad Institute Genomics Platform"/>
            <consortium name="The Broad Institute Genome Sequencing Center for Infectious Disease"/>
            <person name="Wu L."/>
            <person name="Ma J."/>
        </authorList>
    </citation>
    <scope>NUCLEOTIDE SEQUENCE [LARGE SCALE GENOMIC DNA]</scope>
    <source>
        <strain evidence="18">CGMCC 1.13574</strain>
    </source>
</reference>
<dbReference type="SMART" id="SM00387">
    <property type="entry name" value="HATPase_c"/>
    <property type="match status" value="1"/>
</dbReference>
<dbReference type="CDD" id="cd00082">
    <property type="entry name" value="HisKA"/>
    <property type="match status" value="1"/>
</dbReference>
<evidence type="ECO:0000256" key="7">
    <source>
        <dbReference type="ARBA" id="ARBA00022692"/>
    </source>
</evidence>
<evidence type="ECO:0000256" key="11">
    <source>
        <dbReference type="ARBA" id="ARBA00022989"/>
    </source>
</evidence>
<sequence length="459" mass="51719">MRWKIRSKLIGSYMLLVIVAFAVSGVMFYTLVTQAVSQQAFESLVREGETFLQMVEDEKIPVADGVLTDKMKRKIKMSLASRSISASFLIVEKGGAQKVFASNFELMKKGDQFPISLDEIMKERSLNNHFLKMNDQDYLITALPMNQMKNSMLVLIAPHEIVSDVIGDIVRLLVIGFVITSALVVVLGIWFSRSLTRQVEVLGEQMRRLAKRDFTPPPVVRTGDELEDVSRTFAMMVAELKGYDQAQRRFLQHASHELKTPLMAIQGYAEGIKDGIFQGEEAEKGLDVIAQESTRLKRLVDELIYLSKLETMEDLYRPAPFEFTEFVEDAMTRVTPLAMQKGVELRLYGKEAHLVNANRDRWMQAMQNLLSNGIRHAHSKVEVTLRQQAGRLYITIRDDGDGFTGSQELIFERFYKGNKGDTGLGLAIVKAIVEKSNGTITANNHPQGGAEFQISLPMN</sequence>
<evidence type="ECO:0000256" key="6">
    <source>
        <dbReference type="ARBA" id="ARBA00022679"/>
    </source>
</evidence>
<dbReference type="InterPro" id="IPR003660">
    <property type="entry name" value="HAMP_dom"/>
</dbReference>
<keyword evidence="8" id="KW-0547">Nucleotide-binding</keyword>
<feature type="transmembrane region" description="Helical" evidence="14">
    <location>
        <begin position="12"/>
        <end position="32"/>
    </location>
</feature>
<dbReference type="Pfam" id="PF00672">
    <property type="entry name" value="HAMP"/>
    <property type="match status" value="1"/>
</dbReference>
<gene>
    <name evidence="17" type="ORF">ACFSOY_06110</name>
</gene>
<evidence type="ECO:0000256" key="10">
    <source>
        <dbReference type="ARBA" id="ARBA00022840"/>
    </source>
</evidence>
<evidence type="ECO:0000256" key="5">
    <source>
        <dbReference type="ARBA" id="ARBA00022553"/>
    </source>
</evidence>
<feature type="domain" description="HAMP" evidence="16">
    <location>
        <begin position="193"/>
        <end position="245"/>
    </location>
</feature>
<evidence type="ECO:0000259" key="16">
    <source>
        <dbReference type="PROSITE" id="PS50885"/>
    </source>
</evidence>
<evidence type="ECO:0000256" key="3">
    <source>
        <dbReference type="ARBA" id="ARBA00012438"/>
    </source>
</evidence>
<accession>A0ABW4ZV80</accession>
<keyword evidence="4" id="KW-1003">Cell membrane</keyword>
<dbReference type="InterPro" id="IPR003661">
    <property type="entry name" value="HisK_dim/P_dom"/>
</dbReference>
<dbReference type="Gene3D" id="6.10.340.10">
    <property type="match status" value="1"/>
</dbReference>
<proteinExistence type="predicted"/>
<dbReference type="EMBL" id="JBHUIO010000005">
    <property type="protein sequence ID" value="MFD2169564.1"/>
    <property type="molecule type" value="Genomic_DNA"/>
</dbReference>
<dbReference type="PROSITE" id="PS50109">
    <property type="entry name" value="HIS_KIN"/>
    <property type="match status" value="1"/>
</dbReference>
<evidence type="ECO:0000256" key="12">
    <source>
        <dbReference type="ARBA" id="ARBA00023012"/>
    </source>
</evidence>
<keyword evidence="11 14" id="KW-1133">Transmembrane helix</keyword>
<dbReference type="Pfam" id="PF02518">
    <property type="entry name" value="HATPase_c"/>
    <property type="match status" value="1"/>
</dbReference>
<dbReference type="PRINTS" id="PR00344">
    <property type="entry name" value="BCTRLSENSOR"/>
</dbReference>
<dbReference type="Gene3D" id="1.10.287.130">
    <property type="match status" value="1"/>
</dbReference>
<dbReference type="SMART" id="SM00304">
    <property type="entry name" value="HAMP"/>
    <property type="match status" value="1"/>
</dbReference>
<dbReference type="CDD" id="cd06225">
    <property type="entry name" value="HAMP"/>
    <property type="match status" value="1"/>
</dbReference>
<evidence type="ECO:0000256" key="13">
    <source>
        <dbReference type="ARBA" id="ARBA00023136"/>
    </source>
</evidence>
<keyword evidence="13 14" id="KW-0472">Membrane</keyword>
<dbReference type="Proteomes" id="UP001597343">
    <property type="component" value="Unassembled WGS sequence"/>
</dbReference>
<evidence type="ECO:0000313" key="18">
    <source>
        <dbReference type="Proteomes" id="UP001597343"/>
    </source>
</evidence>
<comment type="caution">
    <text evidence="17">The sequence shown here is derived from an EMBL/GenBank/DDBJ whole genome shotgun (WGS) entry which is preliminary data.</text>
</comment>
<feature type="domain" description="Histidine kinase" evidence="15">
    <location>
        <begin position="253"/>
        <end position="459"/>
    </location>
</feature>
<protein>
    <recommendedName>
        <fullName evidence="3">histidine kinase</fullName>
        <ecNumber evidence="3">2.7.13.3</ecNumber>
    </recommendedName>
</protein>
<evidence type="ECO:0000256" key="9">
    <source>
        <dbReference type="ARBA" id="ARBA00022777"/>
    </source>
</evidence>
<keyword evidence="6" id="KW-0808">Transferase</keyword>
<comment type="subcellular location">
    <subcellularLocation>
        <location evidence="2">Cell membrane</location>
        <topology evidence="2">Multi-pass membrane protein</topology>
    </subcellularLocation>
</comment>
<feature type="transmembrane region" description="Helical" evidence="14">
    <location>
        <begin position="169"/>
        <end position="191"/>
    </location>
</feature>
<dbReference type="InterPro" id="IPR005467">
    <property type="entry name" value="His_kinase_dom"/>
</dbReference>
<evidence type="ECO:0000313" key="17">
    <source>
        <dbReference type="EMBL" id="MFD2169564.1"/>
    </source>
</evidence>
<keyword evidence="7 14" id="KW-0812">Transmembrane</keyword>
<dbReference type="GO" id="GO:0016301">
    <property type="term" value="F:kinase activity"/>
    <property type="evidence" value="ECO:0007669"/>
    <property type="project" value="UniProtKB-KW"/>
</dbReference>
<dbReference type="CDD" id="cd00075">
    <property type="entry name" value="HATPase"/>
    <property type="match status" value="1"/>
</dbReference>
<dbReference type="Pfam" id="PF00512">
    <property type="entry name" value="HisKA"/>
    <property type="match status" value="1"/>
</dbReference>
<evidence type="ECO:0000256" key="1">
    <source>
        <dbReference type="ARBA" id="ARBA00000085"/>
    </source>
</evidence>
<dbReference type="PROSITE" id="PS50885">
    <property type="entry name" value="HAMP"/>
    <property type="match status" value="1"/>
</dbReference>
<dbReference type="SUPFAM" id="SSF47384">
    <property type="entry name" value="Homodimeric domain of signal transducing histidine kinase"/>
    <property type="match status" value="1"/>
</dbReference>
<name>A0ABW4ZV80_9BACL</name>
<dbReference type="InterPro" id="IPR036097">
    <property type="entry name" value="HisK_dim/P_sf"/>
</dbReference>
<dbReference type="SMART" id="SM00388">
    <property type="entry name" value="HisKA"/>
    <property type="match status" value="1"/>
</dbReference>
<dbReference type="InterPro" id="IPR050428">
    <property type="entry name" value="TCS_sensor_his_kinase"/>
</dbReference>
<keyword evidence="12" id="KW-0902">Two-component regulatory system</keyword>
<evidence type="ECO:0000256" key="14">
    <source>
        <dbReference type="SAM" id="Phobius"/>
    </source>
</evidence>
<keyword evidence="10" id="KW-0067">ATP-binding</keyword>
<evidence type="ECO:0000259" key="15">
    <source>
        <dbReference type="PROSITE" id="PS50109"/>
    </source>
</evidence>
<keyword evidence="18" id="KW-1185">Reference proteome</keyword>
<keyword evidence="9 17" id="KW-0418">Kinase</keyword>
<dbReference type="RefSeq" id="WP_386044818.1">
    <property type="nucleotide sequence ID" value="NZ_JBHUIO010000005.1"/>
</dbReference>
<dbReference type="PANTHER" id="PTHR45436:SF5">
    <property type="entry name" value="SENSOR HISTIDINE KINASE TRCS"/>
    <property type="match status" value="1"/>
</dbReference>
<keyword evidence="5" id="KW-0597">Phosphoprotein</keyword>
<organism evidence="17 18">
    <name type="scientific">Tumebacillus lipolyticus</name>
    <dbReference type="NCBI Taxonomy" id="1280370"/>
    <lineage>
        <taxon>Bacteria</taxon>
        <taxon>Bacillati</taxon>
        <taxon>Bacillota</taxon>
        <taxon>Bacilli</taxon>
        <taxon>Bacillales</taxon>
        <taxon>Alicyclobacillaceae</taxon>
        <taxon>Tumebacillus</taxon>
    </lineage>
</organism>
<dbReference type="Gene3D" id="3.30.565.10">
    <property type="entry name" value="Histidine kinase-like ATPase, C-terminal domain"/>
    <property type="match status" value="1"/>
</dbReference>
<dbReference type="SUPFAM" id="SSF55874">
    <property type="entry name" value="ATPase domain of HSP90 chaperone/DNA topoisomerase II/histidine kinase"/>
    <property type="match status" value="1"/>
</dbReference>
<dbReference type="PANTHER" id="PTHR45436">
    <property type="entry name" value="SENSOR HISTIDINE KINASE YKOH"/>
    <property type="match status" value="1"/>
</dbReference>
<comment type="catalytic activity">
    <reaction evidence="1">
        <text>ATP + protein L-histidine = ADP + protein N-phospho-L-histidine.</text>
        <dbReference type="EC" id="2.7.13.3"/>
    </reaction>
</comment>